<dbReference type="EMBL" id="JAIWYP010000013">
    <property type="protein sequence ID" value="KAH3716231.1"/>
    <property type="molecule type" value="Genomic_DNA"/>
</dbReference>
<evidence type="ECO:0000313" key="1">
    <source>
        <dbReference type="EMBL" id="KAH3716231.1"/>
    </source>
</evidence>
<dbReference type="Proteomes" id="UP000828390">
    <property type="component" value="Unassembled WGS sequence"/>
</dbReference>
<sequence>MDSSHTESTKKAIPYGLGVKQKPSKFGSSTERVKTSMRMRAVWSGATLSAIKGAFLSFG</sequence>
<reference evidence="1" key="1">
    <citation type="journal article" date="2019" name="bioRxiv">
        <title>The Genome of the Zebra Mussel, Dreissena polymorpha: A Resource for Invasive Species Research.</title>
        <authorList>
            <person name="McCartney M.A."/>
            <person name="Auch B."/>
            <person name="Kono T."/>
            <person name="Mallez S."/>
            <person name="Zhang Y."/>
            <person name="Obille A."/>
            <person name="Becker A."/>
            <person name="Abrahante J.E."/>
            <person name="Garbe J."/>
            <person name="Badalamenti J.P."/>
            <person name="Herman A."/>
            <person name="Mangelson H."/>
            <person name="Liachko I."/>
            <person name="Sullivan S."/>
            <person name="Sone E.D."/>
            <person name="Koren S."/>
            <person name="Silverstein K.A.T."/>
            <person name="Beckman K.B."/>
            <person name="Gohl D.M."/>
        </authorList>
    </citation>
    <scope>NUCLEOTIDE SEQUENCE</scope>
    <source>
        <strain evidence="1">Duluth1</strain>
        <tissue evidence="1">Whole animal</tissue>
    </source>
</reference>
<dbReference type="AlphaFoldDB" id="A0A9D4C2P0"/>
<name>A0A9D4C2P0_DREPO</name>
<comment type="caution">
    <text evidence="1">The sequence shown here is derived from an EMBL/GenBank/DDBJ whole genome shotgun (WGS) entry which is preliminary data.</text>
</comment>
<reference evidence="1" key="2">
    <citation type="submission" date="2020-11" db="EMBL/GenBank/DDBJ databases">
        <authorList>
            <person name="McCartney M.A."/>
            <person name="Auch B."/>
            <person name="Kono T."/>
            <person name="Mallez S."/>
            <person name="Becker A."/>
            <person name="Gohl D.M."/>
            <person name="Silverstein K.A.T."/>
            <person name="Koren S."/>
            <person name="Bechman K.B."/>
            <person name="Herman A."/>
            <person name="Abrahante J.E."/>
            <person name="Garbe J."/>
        </authorList>
    </citation>
    <scope>NUCLEOTIDE SEQUENCE</scope>
    <source>
        <strain evidence="1">Duluth1</strain>
        <tissue evidence="1">Whole animal</tissue>
    </source>
</reference>
<proteinExistence type="predicted"/>
<gene>
    <name evidence="1" type="ORF">DPMN_058950</name>
</gene>
<evidence type="ECO:0000313" key="2">
    <source>
        <dbReference type="Proteomes" id="UP000828390"/>
    </source>
</evidence>
<keyword evidence="2" id="KW-1185">Reference proteome</keyword>
<accession>A0A9D4C2P0</accession>
<organism evidence="1 2">
    <name type="scientific">Dreissena polymorpha</name>
    <name type="common">Zebra mussel</name>
    <name type="synonym">Mytilus polymorpha</name>
    <dbReference type="NCBI Taxonomy" id="45954"/>
    <lineage>
        <taxon>Eukaryota</taxon>
        <taxon>Metazoa</taxon>
        <taxon>Spiralia</taxon>
        <taxon>Lophotrochozoa</taxon>
        <taxon>Mollusca</taxon>
        <taxon>Bivalvia</taxon>
        <taxon>Autobranchia</taxon>
        <taxon>Heteroconchia</taxon>
        <taxon>Euheterodonta</taxon>
        <taxon>Imparidentia</taxon>
        <taxon>Neoheterodontei</taxon>
        <taxon>Myida</taxon>
        <taxon>Dreissenoidea</taxon>
        <taxon>Dreissenidae</taxon>
        <taxon>Dreissena</taxon>
    </lineage>
</organism>
<protein>
    <submittedName>
        <fullName evidence="1">Uncharacterized protein</fullName>
    </submittedName>
</protein>